<dbReference type="KEGG" id="lho:LOOC260_200850"/>
<name>A0A0A1H0S7_9LACO</name>
<proteinExistence type="predicted"/>
<sequence>MLGFFSSWLFKSGLSFAPEDGKGTASSAYGGLGMALGNNGFNVIGALFLSQFRLGFIVFGIFTFAGVLIATLIVHEPSNLDETSTKKKEKFSLKNVKLIFPSWQIGATTT</sequence>
<organism evidence="2 3">
    <name type="scientific">Paucilactobacillus hokkaidonensis JCM 18461</name>
    <dbReference type="NCBI Taxonomy" id="1291742"/>
    <lineage>
        <taxon>Bacteria</taxon>
        <taxon>Bacillati</taxon>
        <taxon>Bacillota</taxon>
        <taxon>Bacilli</taxon>
        <taxon>Lactobacillales</taxon>
        <taxon>Lactobacillaceae</taxon>
        <taxon>Paucilactobacillus</taxon>
    </lineage>
</organism>
<dbReference type="AlphaFoldDB" id="A0A0A1H0S7"/>
<feature type="transmembrane region" description="Helical" evidence="1">
    <location>
        <begin position="31"/>
        <end position="49"/>
    </location>
</feature>
<dbReference type="EMBL" id="AP014681">
    <property type="protein sequence ID" value="BAP86859.1"/>
    <property type="molecule type" value="Genomic_DNA"/>
</dbReference>
<feature type="transmembrane region" description="Helical" evidence="1">
    <location>
        <begin position="56"/>
        <end position="74"/>
    </location>
</feature>
<evidence type="ECO:0000313" key="2">
    <source>
        <dbReference type="EMBL" id="BAP86859.1"/>
    </source>
</evidence>
<keyword evidence="1" id="KW-0812">Transmembrane</keyword>
<dbReference type="HOGENOM" id="CLU_2167743_0_0_9"/>
<reference evidence="2 3" key="1">
    <citation type="submission" date="2014-11" db="EMBL/GenBank/DDBJ databases">
        <title>Complete genome sequence and analysis of Lactobacillus hokkaidonensis LOOC260T.</title>
        <authorList>
            <person name="Tanizawa Y."/>
            <person name="Tohno M."/>
            <person name="Kaminuma E."/>
            <person name="Nakamura Y."/>
            <person name="Arita M."/>
        </authorList>
    </citation>
    <scope>NUCLEOTIDE SEQUENCE [LARGE SCALE GENOMIC DNA]</scope>
    <source>
        <strain evidence="2 3">LOOC260</strain>
        <plasmid evidence="3">pLOOC260-1 DNA</plasmid>
    </source>
</reference>
<accession>A0A0A1H0S7</accession>
<gene>
    <name evidence="2" type="ORF">LOOC260_200850</name>
</gene>
<evidence type="ECO:0000256" key="1">
    <source>
        <dbReference type="SAM" id="Phobius"/>
    </source>
</evidence>
<keyword evidence="1" id="KW-0472">Membrane</keyword>
<protein>
    <submittedName>
        <fullName evidence="2">MFS transporter</fullName>
    </submittedName>
</protein>
<dbReference type="SUPFAM" id="SSF103473">
    <property type="entry name" value="MFS general substrate transporter"/>
    <property type="match status" value="1"/>
</dbReference>
<dbReference type="Proteomes" id="UP000031620">
    <property type="component" value="Plasmid pLOOC260-1"/>
</dbReference>
<evidence type="ECO:0000313" key="3">
    <source>
        <dbReference type="Proteomes" id="UP000031620"/>
    </source>
</evidence>
<keyword evidence="1" id="KW-1133">Transmembrane helix</keyword>
<keyword evidence="2" id="KW-0614">Plasmid</keyword>
<dbReference type="InterPro" id="IPR036259">
    <property type="entry name" value="MFS_trans_sf"/>
</dbReference>
<geneLocation type="plasmid" evidence="3">
    <name>pLOOC260-1 DNA</name>
</geneLocation>